<evidence type="ECO:0000313" key="3">
    <source>
        <dbReference type="Proteomes" id="UP000248916"/>
    </source>
</evidence>
<comment type="caution">
    <text evidence="2">The sequence shown here is derived from an EMBL/GenBank/DDBJ whole genome shotgun (WGS) entry which is preliminary data.</text>
</comment>
<dbReference type="Proteomes" id="UP000248916">
    <property type="component" value="Unassembled WGS sequence"/>
</dbReference>
<gene>
    <name evidence="2" type="ORF">LX81_03542</name>
</gene>
<keyword evidence="3" id="KW-1185">Reference proteome</keyword>
<reference evidence="2 3" key="1">
    <citation type="submission" date="2018-06" db="EMBL/GenBank/DDBJ databases">
        <title>Genomic Encyclopedia of Archaeal and Bacterial Type Strains, Phase II (KMG-II): from individual species to whole genera.</title>
        <authorList>
            <person name="Goeker M."/>
        </authorList>
    </citation>
    <scope>NUCLEOTIDE SEQUENCE [LARGE SCALE GENOMIC DNA]</scope>
    <source>
        <strain evidence="2 3">DSM 22009</strain>
    </source>
</reference>
<evidence type="ECO:0000313" key="2">
    <source>
        <dbReference type="EMBL" id="PZX12438.1"/>
    </source>
</evidence>
<evidence type="ECO:0000256" key="1">
    <source>
        <dbReference type="SAM" id="SignalP"/>
    </source>
</evidence>
<dbReference type="EMBL" id="QKZL01000023">
    <property type="protein sequence ID" value="PZX12438.1"/>
    <property type="molecule type" value="Genomic_DNA"/>
</dbReference>
<accession>A0A2W7MWV4</accession>
<feature type="signal peptide" evidence="1">
    <location>
        <begin position="1"/>
        <end position="23"/>
    </location>
</feature>
<dbReference type="RefSeq" id="WP_111538590.1">
    <property type="nucleotide sequence ID" value="NZ_QKZL01000023.1"/>
</dbReference>
<organism evidence="2 3">
    <name type="scientific">Palleronia aestuarii</name>
    <dbReference type="NCBI Taxonomy" id="568105"/>
    <lineage>
        <taxon>Bacteria</taxon>
        <taxon>Pseudomonadati</taxon>
        <taxon>Pseudomonadota</taxon>
        <taxon>Alphaproteobacteria</taxon>
        <taxon>Rhodobacterales</taxon>
        <taxon>Roseobacteraceae</taxon>
        <taxon>Palleronia</taxon>
    </lineage>
</organism>
<name>A0A2W7MWV4_9RHOB</name>
<dbReference type="AlphaFoldDB" id="A0A2W7MWV4"/>
<keyword evidence="1" id="KW-0732">Signal</keyword>
<feature type="chain" id="PRO_5015916036" evidence="1">
    <location>
        <begin position="24"/>
        <end position="238"/>
    </location>
</feature>
<proteinExistence type="predicted"/>
<dbReference type="OrthoDB" id="6197542at2"/>
<sequence>MKSLLASVAIAACSVLPFGAAPAAAYQIDCAILLCLAGGWPSAGACIPARAEFIRRITPWPVEPPLQIWRCPMSAAFDARPASPLIRLYDAAYAQSAVSLAPAPRTDEPTRLPAPAKDAILHNVVGGGADIDISDPVFNFVRSIRVFDVDWWEYDHENQHGDHDCRRWKQRVRVGTYGLQGDFSWRDGEPGDAQSGDAAWFGFHTRADNSCSHAGRFRGVGVEWRDHEGNHGYEVVRY</sequence>
<protein>
    <submittedName>
        <fullName evidence="2">Uncharacterized protein</fullName>
    </submittedName>
</protein>